<sequence length="120" mass="13081">MFKAMAEITHLAEKSNIFAMLPSNRLEVAAFFDVIGRSSVKFSSISTLLPGTTLSFVHLPRVAHRHRAGAKVPAPAPTLVKKSPPTLVKKSAPTHHRISCKCCNFKASSEDKLECIILTV</sequence>
<accession>A0A915JF68</accession>
<keyword evidence="1" id="KW-1185">Reference proteome</keyword>
<evidence type="ECO:0000313" key="1">
    <source>
        <dbReference type="Proteomes" id="UP000887565"/>
    </source>
</evidence>
<evidence type="ECO:0000313" key="2">
    <source>
        <dbReference type="WBParaSite" id="nRc.2.0.1.t24206-RA"/>
    </source>
</evidence>
<protein>
    <submittedName>
        <fullName evidence="2">Uncharacterized protein</fullName>
    </submittedName>
</protein>
<name>A0A915JF68_ROMCU</name>
<dbReference type="WBParaSite" id="nRc.2.0.1.t24206-RA">
    <property type="protein sequence ID" value="nRc.2.0.1.t24206-RA"/>
    <property type="gene ID" value="nRc.2.0.1.g24206"/>
</dbReference>
<proteinExistence type="predicted"/>
<reference evidence="2" key="1">
    <citation type="submission" date="2022-11" db="UniProtKB">
        <authorList>
            <consortium name="WormBaseParasite"/>
        </authorList>
    </citation>
    <scope>IDENTIFICATION</scope>
</reference>
<organism evidence="1 2">
    <name type="scientific">Romanomermis culicivorax</name>
    <name type="common">Nematode worm</name>
    <dbReference type="NCBI Taxonomy" id="13658"/>
    <lineage>
        <taxon>Eukaryota</taxon>
        <taxon>Metazoa</taxon>
        <taxon>Ecdysozoa</taxon>
        <taxon>Nematoda</taxon>
        <taxon>Enoplea</taxon>
        <taxon>Dorylaimia</taxon>
        <taxon>Mermithida</taxon>
        <taxon>Mermithoidea</taxon>
        <taxon>Mermithidae</taxon>
        <taxon>Romanomermis</taxon>
    </lineage>
</organism>
<dbReference type="Proteomes" id="UP000887565">
    <property type="component" value="Unplaced"/>
</dbReference>
<dbReference type="AlphaFoldDB" id="A0A915JF68"/>